<dbReference type="EMBL" id="JAFNEN010000353">
    <property type="protein sequence ID" value="KAG8184949.1"/>
    <property type="molecule type" value="Genomic_DNA"/>
</dbReference>
<feature type="domain" description="MATH" evidence="1">
    <location>
        <begin position="21"/>
        <end position="145"/>
    </location>
</feature>
<keyword evidence="3" id="KW-1185">Reference proteome</keyword>
<gene>
    <name evidence="2" type="ORF">JTE90_011081</name>
</gene>
<dbReference type="Proteomes" id="UP000827092">
    <property type="component" value="Unassembled WGS sequence"/>
</dbReference>
<organism evidence="2 3">
    <name type="scientific">Oedothorax gibbosus</name>
    <dbReference type="NCBI Taxonomy" id="931172"/>
    <lineage>
        <taxon>Eukaryota</taxon>
        <taxon>Metazoa</taxon>
        <taxon>Ecdysozoa</taxon>
        <taxon>Arthropoda</taxon>
        <taxon>Chelicerata</taxon>
        <taxon>Arachnida</taxon>
        <taxon>Araneae</taxon>
        <taxon>Araneomorphae</taxon>
        <taxon>Entelegynae</taxon>
        <taxon>Araneoidea</taxon>
        <taxon>Linyphiidae</taxon>
        <taxon>Erigoninae</taxon>
        <taxon>Oedothorax</taxon>
    </lineage>
</organism>
<dbReference type="Gene3D" id="2.60.210.10">
    <property type="entry name" value="Apoptosis, Tumor Necrosis Factor Receptor Associated Protein 2, Chain A"/>
    <property type="match status" value="1"/>
</dbReference>
<dbReference type="InterPro" id="IPR008974">
    <property type="entry name" value="TRAF-like"/>
</dbReference>
<dbReference type="InterPro" id="IPR002083">
    <property type="entry name" value="MATH/TRAF_dom"/>
</dbReference>
<protein>
    <recommendedName>
        <fullName evidence="1">MATH domain-containing protein</fullName>
    </recommendedName>
</protein>
<evidence type="ECO:0000259" key="1">
    <source>
        <dbReference type="PROSITE" id="PS50144"/>
    </source>
</evidence>
<evidence type="ECO:0000313" key="2">
    <source>
        <dbReference type="EMBL" id="KAG8184949.1"/>
    </source>
</evidence>
<reference evidence="2 3" key="1">
    <citation type="journal article" date="2022" name="Nat. Ecol. Evol.">
        <title>A masculinizing supergene underlies an exaggerated male reproductive morph in a spider.</title>
        <authorList>
            <person name="Hendrickx F."/>
            <person name="De Corte Z."/>
            <person name="Sonet G."/>
            <person name="Van Belleghem S.M."/>
            <person name="Kostlbacher S."/>
            <person name="Vangestel C."/>
        </authorList>
    </citation>
    <scope>NUCLEOTIDE SEQUENCE [LARGE SCALE GENOMIC DNA]</scope>
    <source>
        <strain evidence="2">W744_W776</strain>
    </source>
</reference>
<dbReference type="SUPFAM" id="SSF49599">
    <property type="entry name" value="TRAF domain-like"/>
    <property type="match status" value="1"/>
</dbReference>
<evidence type="ECO:0000313" key="3">
    <source>
        <dbReference type="Proteomes" id="UP000827092"/>
    </source>
</evidence>
<dbReference type="Gene3D" id="1.25.40.420">
    <property type="match status" value="1"/>
</dbReference>
<dbReference type="AlphaFoldDB" id="A0AAV6ULA0"/>
<dbReference type="Pfam" id="PF22486">
    <property type="entry name" value="MATH_2"/>
    <property type="match status" value="1"/>
</dbReference>
<name>A0AAV6ULA0_9ARAC</name>
<dbReference type="PROSITE" id="PS50144">
    <property type="entry name" value="MATH"/>
    <property type="match status" value="1"/>
</dbReference>
<sequence length="271" mass="30385">MGSTQSLSHSYTCCGIFPVDKSEYMWNVKDFKKLLSENVGYSTCSDDLSARVKEDTETFKLVLYPNGFNERVKGYASLWLQKLSSKEERRIKFTCAVIRGRCELLNKSVTQSLGLETCLGWMAFCQRNIISSALMDDTLSLKCTIEIFSEKAFVNPGNEGSELVESVLLSELSSDLGLLVSEKDYSDFSIEVQGSDRHSDEDLKEVCIEYIIKNASQVQEPKDWINFSVLCSILPSSQLEASGIILKNRYILCIYGSIMLGNSSGNCLHKM</sequence>
<comment type="caution">
    <text evidence="2">The sequence shown here is derived from an EMBL/GenBank/DDBJ whole genome shotgun (WGS) entry which is preliminary data.</text>
</comment>
<proteinExistence type="predicted"/>
<accession>A0AAV6ULA0</accession>